<keyword evidence="2" id="KW-0193">Cuticle</keyword>
<dbReference type="PROSITE" id="PS50234">
    <property type="entry name" value="VWFA"/>
    <property type="match status" value="1"/>
</dbReference>
<evidence type="ECO:0000256" key="1">
    <source>
        <dbReference type="ARBA" id="ARBA00004251"/>
    </source>
</evidence>
<keyword evidence="3" id="KW-1003">Cell membrane</keyword>
<evidence type="ECO:0000256" key="5">
    <source>
        <dbReference type="ARBA" id="ARBA00022729"/>
    </source>
</evidence>
<evidence type="ECO:0000256" key="9">
    <source>
        <dbReference type="SAM" id="Phobius"/>
    </source>
</evidence>
<evidence type="ECO:0000256" key="4">
    <source>
        <dbReference type="ARBA" id="ARBA00022692"/>
    </source>
</evidence>
<keyword evidence="14" id="KW-1185">Reference proteome</keyword>
<feature type="compositionally biased region" description="Basic and acidic residues" evidence="8">
    <location>
        <begin position="366"/>
        <end position="381"/>
    </location>
</feature>
<evidence type="ECO:0000313" key="13">
    <source>
        <dbReference type="EMBL" id="KAI1729424.1"/>
    </source>
</evidence>
<gene>
    <name evidence="13" type="ORF">DdX_01665</name>
</gene>
<dbReference type="EMBL" id="JAKKPZ010000001">
    <property type="protein sequence ID" value="KAI1729424.1"/>
    <property type="molecule type" value="Genomic_DNA"/>
</dbReference>
<dbReference type="SMART" id="SM00241">
    <property type="entry name" value="ZP"/>
    <property type="match status" value="1"/>
</dbReference>
<feature type="transmembrane region" description="Helical" evidence="9">
    <location>
        <begin position="1246"/>
        <end position="1269"/>
    </location>
</feature>
<comment type="caution">
    <text evidence="13">The sequence shown here is derived from an EMBL/GenBank/DDBJ whole genome shotgun (WGS) entry which is preliminary data.</text>
</comment>
<dbReference type="InterPro" id="IPR051962">
    <property type="entry name" value="Cuticlin"/>
</dbReference>
<evidence type="ECO:0000256" key="10">
    <source>
        <dbReference type="SAM" id="SignalP"/>
    </source>
</evidence>
<dbReference type="GO" id="GO:0042302">
    <property type="term" value="F:structural constituent of cuticle"/>
    <property type="evidence" value="ECO:0007669"/>
    <property type="project" value="UniProtKB-KW"/>
</dbReference>
<dbReference type="SMART" id="SM00327">
    <property type="entry name" value="VWA"/>
    <property type="match status" value="1"/>
</dbReference>
<feature type="region of interest" description="Disordered" evidence="8">
    <location>
        <begin position="403"/>
        <end position="462"/>
    </location>
</feature>
<evidence type="ECO:0000256" key="3">
    <source>
        <dbReference type="ARBA" id="ARBA00022475"/>
    </source>
</evidence>
<feature type="domain" description="ZP" evidence="12">
    <location>
        <begin position="909"/>
        <end position="1180"/>
    </location>
</feature>
<keyword evidence="4 9" id="KW-0812">Transmembrane</keyword>
<evidence type="ECO:0000256" key="6">
    <source>
        <dbReference type="ARBA" id="ARBA00022989"/>
    </source>
</evidence>
<dbReference type="SUPFAM" id="SSF53300">
    <property type="entry name" value="vWA-like"/>
    <property type="match status" value="1"/>
</dbReference>
<dbReference type="PANTHER" id="PTHR22907:SF40">
    <property type="entry name" value="TRANSMEMBRANE PROTEIN-RELATED"/>
    <property type="match status" value="1"/>
</dbReference>
<dbReference type="Proteomes" id="UP001201812">
    <property type="component" value="Unassembled WGS sequence"/>
</dbReference>
<dbReference type="PANTHER" id="PTHR22907">
    <property type="entry name" value="GH04558P"/>
    <property type="match status" value="1"/>
</dbReference>
<keyword evidence="5 10" id="KW-0732">Signal</keyword>
<evidence type="ECO:0000256" key="7">
    <source>
        <dbReference type="ARBA" id="ARBA00023136"/>
    </source>
</evidence>
<dbReference type="InterPro" id="IPR056953">
    <property type="entry name" value="CUT_N"/>
</dbReference>
<keyword evidence="6 9" id="KW-1133">Transmembrane helix</keyword>
<evidence type="ECO:0000313" key="14">
    <source>
        <dbReference type="Proteomes" id="UP001201812"/>
    </source>
</evidence>
<evidence type="ECO:0000256" key="8">
    <source>
        <dbReference type="SAM" id="MobiDB-lite"/>
    </source>
</evidence>
<feature type="region of interest" description="Disordered" evidence="8">
    <location>
        <begin position="366"/>
        <end position="391"/>
    </location>
</feature>
<comment type="subcellular location">
    <subcellularLocation>
        <location evidence="1">Cell membrane</location>
        <topology evidence="1">Single-pass type I membrane protein</topology>
    </subcellularLocation>
</comment>
<dbReference type="Pfam" id="PF00092">
    <property type="entry name" value="VWA"/>
    <property type="match status" value="1"/>
</dbReference>
<dbReference type="GO" id="GO:0005886">
    <property type="term" value="C:plasma membrane"/>
    <property type="evidence" value="ECO:0007669"/>
    <property type="project" value="UniProtKB-SubCell"/>
</dbReference>
<feature type="compositionally biased region" description="Polar residues" evidence="8">
    <location>
        <begin position="422"/>
        <end position="431"/>
    </location>
</feature>
<evidence type="ECO:0000259" key="12">
    <source>
        <dbReference type="PROSITE" id="PS51034"/>
    </source>
</evidence>
<proteinExistence type="predicted"/>
<dbReference type="Gene3D" id="3.40.50.410">
    <property type="entry name" value="von Willebrand factor, type A domain"/>
    <property type="match status" value="1"/>
</dbReference>
<dbReference type="CDD" id="cd01450">
    <property type="entry name" value="vWFA_subfamily_ECM"/>
    <property type="match status" value="1"/>
</dbReference>
<dbReference type="InterPro" id="IPR036465">
    <property type="entry name" value="vWFA_dom_sf"/>
</dbReference>
<feature type="compositionally biased region" description="Low complexity" evidence="8">
    <location>
        <begin position="408"/>
        <end position="421"/>
    </location>
</feature>
<accession>A0AAD4R8A0</accession>
<dbReference type="InterPro" id="IPR057475">
    <property type="entry name" value="CUT_C"/>
</dbReference>
<dbReference type="Pfam" id="PF25301">
    <property type="entry name" value="CUT_C"/>
    <property type="match status" value="1"/>
</dbReference>
<sequence length="1367" mass="147641">MWNRAFVLLIIGINHATVHCQAGYQVRPPFQTQHVSYPAPRIPLGYQPPPTGALVDQYNNPYDMSNRQPPPAWQSRQPQPLTMIHMPHSQNIQPPVNPQTQFQHQQPLEYFEQPHTVQAVTSKPPEPLVINTLIQVFSRGDSSDSSQQPSTFSLAEAHMITAVKDRNHPESQTVVDGVLSGENRVVLSRQLDTQTRTFVVPSSGGQSSSRRISPENLVAVKAFAATNSTKISASELESELNKELETSIPAIIDELEKVNKSREKATGATPPQAIPLPAGGQQIDEVNIKDLEELVSTALAEVEQNGGWTVTTPSTSTSTTAQPTIAITTMPLIVFTKTSRIFPTTESTSLPSTTTTEWVHSGEKIPEAEGSHEEDKLEDGQRWAPSTPPTGLARTVIVNIPEQEEESASTASATQPAPISTEPSASESTMRVNIPEVESTPQPVPAGTPSTAWTHPNEQGSTSEVVVTTSTNPVNTPLGEMTSQQTEAEILITTETSLIPSSTVATLTEQVSAEGASETTIPTFITTTLSDTQSPELVTTVSEMNLQTTVVGERTTIIQETQTSPTGSAIPESETEVTTGKSTSTFVETTETIQSNPEGTISTTIAAVREGTTAKIAESEDESVPEITATEEEKPQQEVCPNDSAMATLGDNLKGDVLFLLDSSSSVGRDQFRKSVKLIHDTVQQFRNIGPNGIQISLIQYNREPYVEFTFRRHNCLPNALADIADTVFMNGVSNLGRAIEKVMKYAFTKPRGDRPDAENVLVLITDGQSDDEWQIPLELTKVNGTTMLVIATVEANKSDLMMLAADSPRQNFFNLTELTLNLPLSQRLASRIEQILQRSSGTPQPSMIGFGNEVAPEIGEHVDQPPIAVTSVAASITETGSTSLVSEESTTMAVSTSTHASLSDPAIECLSLGIKATFQLPSTFTGSIVANDFSNDPKCVVDVPLTSSDASSGEIARSVSISIESPNCGLHFTKSDFPKGLNQSLVLNIIHDKRLQTSVDRSFVIQCFIPLTSAIAQDHNEPGGENVETDLKILPGVALSKTITLERMPPRCNYSLRRDSPNGAVLQSAAVGQILFHRWECDGGEDSIDVFGILIHDCRASNLSSSSANSAQPYQIIDHNGCSADSSLLGEVVYAEDRLLAYAKAFVFTIKDVDSLRFSCKVSMCLRNGDGCEGYSPPMCNSTNISELLLSSTQHGERMHDSSLESALTGELDSPKLVVMPSPAALAGTNPRHLTQRARRLTTPYLVTMLLIAAVALGSLLGVVCFVLSRRCWPTRKRSPSSLLERANDSDVCSANGAENWAGRRITRLGTPPTALRHDRISDAGTKNSDNDEDWKSVTSTVEVVGNTATSEHQRLATLIHQSDAL</sequence>
<dbReference type="PRINTS" id="PR00453">
    <property type="entry name" value="VWFADOMAIN"/>
</dbReference>
<dbReference type="InterPro" id="IPR002035">
    <property type="entry name" value="VWF_A"/>
</dbReference>
<keyword evidence="7 9" id="KW-0472">Membrane</keyword>
<organism evidence="13 14">
    <name type="scientific">Ditylenchus destructor</name>
    <dbReference type="NCBI Taxonomy" id="166010"/>
    <lineage>
        <taxon>Eukaryota</taxon>
        <taxon>Metazoa</taxon>
        <taxon>Ecdysozoa</taxon>
        <taxon>Nematoda</taxon>
        <taxon>Chromadorea</taxon>
        <taxon>Rhabditida</taxon>
        <taxon>Tylenchina</taxon>
        <taxon>Tylenchomorpha</taxon>
        <taxon>Sphaerularioidea</taxon>
        <taxon>Anguinidae</taxon>
        <taxon>Anguininae</taxon>
        <taxon>Ditylenchus</taxon>
    </lineage>
</organism>
<feature type="compositionally biased region" description="Polar residues" evidence="8">
    <location>
        <begin position="448"/>
        <end position="460"/>
    </location>
</feature>
<dbReference type="PROSITE" id="PS51034">
    <property type="entry name" value="ZP_2"/>
    <property type="match status" value="1"/>
</dbReference>
<evidence type="ECO:0000259" key="11">
    <source>
        <dbReference type="PROSITE" id="PS50234"/>
    </source>
</evidence>
<feature type="chain" id="PRO_5042278941" evidence="10">
    <location>
        <begin position="21"/>
        <end position="1367"/>
    </location>
</feature>
<name>A0AAD4R8A0_9BILA</name>
<protein>
    <submittedName>
        <fullName evidence="13">von willebrand factor type A domain-containing protein</fullName>
    </submittedName>
</protein>
<feature type="signal peptide" evidence="10">
    <location>
        <begin position="1"/>
        <end position="20"/>
    </location>
</feature>
<dbReference type="InterPro" id="IPR001507">
    <property type="entry name" value="ZP_dom"/>
</dbReference>
<feature type="region of interest" description="Disordered" evidence="8">
    <location>
        <begin position="1313"/>
        <end position="1334"/>
    </location>
</feature>
<dbReference type="Pfam" id="PF25057">
    <property type="entry name" value="CUT_N"/>
    <property type="match status" value="1"/>
</dbReference>
<evidence type="ECO:0000256" key="2">
    <source>
        <dbReference type="ARBA" id="ARBA00022460"/>
    </source>
</evidence>
<feature type="domain" description="VWFA" evidence="11">
    <location>
        <begin position="656"/>
        <end position="833"/>
    </location>
</feature>
<reference evidence="13" key="1">
    <citation type="submission" date="2022-01" db="EMBL/GenBank/DDBJ databases">
        <title>Genome Sequence Resource for Two Populations of Ditylenchus destructor, the Migratory Endoparasitic Phytonematode.</title>
        <authorList>
            <person name="Zhang H."/>
            <person name="Lin R."/>
            <person name="Xie B."/>
        </authorList>
    </citation>
    <scope>NUCLEOTIDE SEQUENCE</scope>
    <source>
        <strain evidence="13">BazhouSP</strain>
    </source>
</reference>